<keyword evidence="3" id="KW-1185">Reference proteome</keyword>
<evidence type="ECO:0000256" key="1">
    <source>
        <dbReference type="SAM" id="Phobius"/>
    </source>
</evidence>
<evidence type="ECO:0000313" key="3">
    <source>
        <dbReference type="Proteomes" id="UP001147653"/>
    </source>
</evidence>
<proteinExistence type="predicted"/>
<accession>A0A9X3SEC2</accession>
<sequence>MGVEEQEDKERSIEEHLLGFRSRLLMGAIFAALYISTFGPRTGWVPGVLSGVLGGAVVFLLLKEVDERRRRKLRAQKNVPPPVRRKHRK</sequence>
<comment type="caution">
    <text evidence="2">The sequence shown here is derived from an EMBL/GenBank/DDBJ whole genome shotgun (WGS) entry which is preliminary data.</text>
</comment>
<dbReference type="RefSeq" id="WP_270024596.1">
    <property type="nucleotide sequence ID" value="NZ_JAPDDP010000011.1"/>
</dbReference>
<name>A0A9X3SEC2_9ACTN</name>
<feature type="transmembrane region" description="Helical" evidence="1">
    <location>
        <begin position="20"/>
        <end position="38"/>
    </location>
</feature>
<dbReference type="EMBL" id="JAPDDP010000011">
    <property type="protein sequence ID" value="MDA0180287.1"/>
    <property type="molecule type" value="Genomic_DNA"/>
</dbReference>
<feature type="transmembrane region" description="Helical" evidence="1">
    <location>
        <begin position="44"/>
        <end position="62"/>
    </location>
</feature>
<keyword evidence="1" id="KW-0472">Membrane</keyword>
<keyword evidence="1" id="KW-0812">Transmembrane</keyword>
<evidence type="ECO:0000313" key="2">
    <source>
        <dbReference type="EMBL" id="MDA0180287.1"/>
    </source>
</evidence>
<gene>
    <name evidence="2" type="ORF">OJ997_08270</name>
</gene>
<dbReference type="Proteomes" id="UP001147653">
    <property type="component" value="Unassembled WGS sequence"/>
</dbReference>
<protein>
    <submittedName>
        <fullName evidence="2">Uncharacterized protein</fullName>
    </submittedName>
</protein>
<dbReference type="AlphaFoldDB" id="A0A9X3SEC2"/>
<reference evidence="2" key="1">
    <citation type="submission" date="2022-10" db="EMBL/GenBank/DDBJ databases">
        <title>The WGS of Solirubrobacter phytolaccae KCTC 29190.</title>
        <authorList>
            <person name="Jiang Z."/>
        </authorList>
    </citation>
    <scope>NUCLEOTIDE SEQUENCE</scope>
    <source>
        <strain evidence="2">KCTC 29190</strain>
    </source>
</reference>
<keyword evidence="1" id="KW-1133">Transmembrane helix</keyword>
<organism evidence="2 3">
    <name type="scientific">Solirubrobacter phytolaccae</name>
    <dbReference type="NCBI Taxonomy" id="1404360"/>
    <lineage>
        <taxon>Bacteria</taxon>
        <taxon>Bacillati</taxon>
        <taxon>Actinomycetota</taxon>
        <taxon>Thermoleophilia</taxon>
        <taxon>Solirubrobacterales</taxon>
        <taxon>Solirubrobacteraceae</taxon>
        <taxon>Solirubrobacter</taxon>
    </lineage>
</organism>